<sequence>MRKAAVVIDGIVGAYCLLIVLTTLLSGVADVFAGITATLILLGFVKFILAILGIIFTAISNKELPKPTGVLFILMNVFCLIPLIGNWIAAVFAIIGFAMFLSKNGEF</sequence>
<dbReference type="Proteomes" id="UP000190328">
    <property type="component" value="Unassembled WGS sequence"/>
</dbReference>
<organism evidence="2 3">
    <name type="scientific">Pilibacter termitis</name>
    <dbReference type="NCBI Taxonomy" id="263852"/>
    <lineage>
        <taxon>Bacteria</taxon>
        <taxon>Bacillati</taxon>
        <taxon>Bacillota</taxon>
        <taxon>Bacilli</taxon>
        <taxon>Lactobacillales</taxon>
        <taxon>Enterococcaceae</taxon>
        <taxon>Pilibacter</taxon>
    </lineage>
</organism>
<dbReference type="STRING" id="263852.SAMN02745116_02214"/>
<evidence type="ECO:0000256" key="1">
    <source>
        <dbReference type="SAM" id="Phobius"/>
    </source>
</evidence>
<proteinExistence type="predicted"/>
<keyword evidence="1" id="KW-0472">Membrane</keyword>
<reference evidence="2 3" key="1">
    <citation type="submission" date="2017-02" db="EMBL/GenBank/DDBJ databases">
        <authorList>
            <person name="Peterson S.W."/>
        </authorList>
    </citation>
    <scope>NUCLEOTIDE SEQUENCE [LARGE SCALE GENOMIC DNA]</scope>
    <source>
        <strain evidence="2 3">ATCC BAA-1030</strain>
    </source>
</reference>
<keyword evidence="3" id="KW-1185">Reference proteome</keyword>
<dbReference type="EMBL" id="FUXI01000030">
    <property type="protein sequence ID" value="SKA03840.1"/>
    <property type="molecule type" value="Genomic_DNA"/>
</dbReference>
<name>A0A1T4QJ73_9ENTE</name>
<dbReference type="RefSeq" id="WP_078808120.1">
    <property type="nucleotide sequence ID" value="NZ_FUXI01000030.1"/>
</dbReference>
<gene>
    <name evidence="2" type="ORF">SAMN02745116_02214</name>
</gene>
<accession>A0A1T4QJ73</accession>
<keyword evidence="1" id="KW-1133">Transmembrane helix</keyword>
<evidence type="ECO:0000313" key="2">
    <source>
        <dbReference type="EMBL" id="SKA03840.1"/>
    </source>
</evidence>
<feature type="transmembrane region" description="Helical" evidence="1">
    <location>
        <begin position="71"/>
        <end position="101"/>
    </location>
</feature>
<keyword evidence="1" id="KW-0812">Transmembrane</keyword>
<evidence type="ECO:0000313" key="3">
    <source>
        <dbReference type="Proteomes" id="UP000190328"/>
    </source>
</evidence>
<feature type="transmembrane region" description="Helical" evidence="1">
    <location>
        <begin position="31"/>
        <end position="59"/>
    </location>
</feature>
<dbReference type="AlphaFoldDB" id="A0A1T4QJ73"/>
<protein>
    <submittedName>
        <fullName evidence="2">Uncharacterized protein</fullName>
    </submittedName>
</protein>
<feature type="transmembrane region" description="Helical" evidence="1">
    <location>
        <begin position="7"/>
        <end position="25"/>
    </location>
</feature>